<proteinExistence type="predicted"/>
<comment type="caution">
    <text evidence="2">The sequence shown here is derived from an EMBL/GenBank/DDBJ whole genome shotgun (WGS) entry which is preliminary data.</text>
</comment>
<reference evidence="2" key="1">
    <citation type="submission" date="2023-07" db="EMBL/GenBank/DDBJ databases">
        <authorList>
            <consortium name="AG Swart"/>
            <person name="Singh M."/>
            <person name="Singh A."/>
            <person name="Seah K."/>
            <person name="Emmerich C."/>
        </authorList>
    </citation>
    <scope>NUCLEOTIDE SEQUENCE</scope>
    <source>
        <strain evidence="2">DP1</strain>
    </source>
</reference>
<accession>A0AAD1XAD0</accession>
<evidence type="ECO:0000313" key="2">
    <source>
        <dbReference type="EMBL" id="CAI2363601.1"/>
    </source>
</evidence>
<dbReference type="EMBL" id="CAMPGE010004755">
    <property type="protein sequence ID" value="CAI2363601.1"/>
    <property type="molecule type" value="Genomic_DNA"/>
</dbReference>
<feature type="compositionally biased region" description="Low complexity" evidence="1">
    <location>
        <begin position="262"/>
        <end position="279"/>
    </location>
</feature>
<feature type="region of interest" description="Disordered" evidence="1">
    <location>
        <begin position="225"/>
        <end position="279"/>
    </location>
</feature>
<evidence type="ECO:0000256" key="1">
    <source>
        <dbReference type="SAM" id="MobiDB-lite"/>
    </source>
</evidence>
<feature type="compositionally biased region" description="Basic and acidic residues" evidence="1">
    <location>
        <begin position="84"/>
        <end position="98"/>
    </location>
</feature>
<feature type="region of interest" description="Disordered" evidence="1">
    <location>
        <begin position="47"/>
        <end position="154"/>
    </location>
</feature>
<dbReference type="AlphaFoldDB" id="A0AAD1XAD0"/>
<feature type="compositionally biased region" description="Polar residues" evidence="1">
    <location>
        <begin position="112"/>
        <end position="122"/>
    </location>
</feature>
<feature type="compositionally biased region" description="Basic residues" evidence="1">
    <location>
        <begin position="52"/>
        <end position="62"/>
    </location>
</feature>
<sequence length="349" mass="39004">MKNKRGEEPKRSSARIQNTFQKTYYGNETDAFTKDYETSYTNQQALLDSFTKNKRKRGRNKSKKVETNSSSVSSDFKNRKRKIKFLDKDTENLEESTRNTHQLSANPRDASCESSFNQSGNMPSRPAKSPTSAAKPRKNSKRKKKALKGILKNDNVPKQILMGKEVDITDVPRGEIPSDSNIELTPENCNIVSQGSVDMAPDNAKKEIKKKSGVKQIKFSKVHENIMPEKSVDLNTTSDNRRGDVPDHEDPSEKEIVKDVCSQDSKLSTSSKPSSQTLCSKSTLEQADCHPLTVTHKTEANGVEKEVQIPLSIQSAKLIEESSDDKGALNFTLEIVCTLKPSTCKDLWS</sequence>
<feature type="compositionally biased region" description="Basic and acidic residues" evidence="1">
    <location>
        <begin position="1"/>
        <end position="11"/>
    </location>
</feature>
<feature type="compositionally biased region" description="Basic residues" evidence="1">
    <location>
        <begin position="135"/>
        <end position="147"/>
    </location>
</feature>
<dbReference type="Proteomes" id="UP001295684">
    <property type="component" value="Unassembled WGS sequence"/>
</dbReference>
<name>A0AAD1XAD0_EUPCR</name>
<protein>
    <submittedName>
        <fullName evidence="2">Uncharacterized protein</fullName>
    </submittedName>
</protein>
<feature type="compositionally biased region" description="Basic and acidic residues" evidence="1">
    <location>
        <begin position="239"/>
        <end position="258"/>
    </location>
</feature>
<gene>
    <name evidence="2" type="ORF">ECRASSUSDP1_LOCUS4937</name>
</gene>
<evidence type="ECO:0000313" key="3">
    <source>
        <dbReference type="Proteomes" id="UP001295684"/>
    </source>
</evidence>
<organism evidence="2 3">
    <name type="scientific">Euplotes crassus</name>
    <dbReference type="NCBI Taxonomy" id="5936"/>
    <lineage>
        <taxon>Eukaryota</taxon>
        <taxon>Sar</taxon>
        <taxon>Alveolata</taxon>
        <taxon>Ciliophora</taxon>
        <taxon>Intramacronucleata</taxon>
        <taxon>Spirotrichea</taxon>
        <taxon>Hypotrichia</taxon>
        <taxon>Euplotida</taxon>
        <taxon>Euplotidae</taxon>
        <taxon>Moneuplotes</taxon>
    </lineage>
</organism>
<keyword evidence="3" id="KW-1185">Reference proteome</keyword>
<feature type="region of interest" description="Disordered" evidence="1">
    <location>
        <begin position="1"/>
        <end position="22"/>
    </location>
</feature>